<organism evidence="3 4">
    <name type="scientific">Ophiostoma piceae (strain UAMH 11346)</name>
    <name type="common">Sap stain fungus</name>
    <dbReference type="NCBI Taxonomy" id="1262450"/>
    <lineage>
        <taxon>Eukaryota</taxon>
        <taxon>Fungi</taxon>
        <taxon>Dikarya</taxon>
        <taxon>Ascomycota</taxon>
        <taxon>Pezizomycotina</taxon>
        <taxon>Sordariomycetes</taxon>
        <taxon>Sordariomycetidae</taxon>
        <taxon>Ophiostomatales</taxon>
        <taxon>Ophiostomataceae</taxon>
        <taxon>Ophiostoma</taxon>
    </lineage>
</organism>
<proteinExistence type="predicted"/>
<dbReference type="OrthoDB" id="5241662at2759"/>
<keyword evidence="2" id="KW-0472">Membrane</keyword>
<evidence type="ECO:0000313" key="4">
    <source>
        <dbReference type="Proteomes" id="UP000016923"/>
    </source>
</evidence>
<dbReference type="AlphaFoldDB" id="S3D5Q1"/>
<name>S3D5Q1_OPHP1</name>
<feature type="region of interest" description="Disordered" evidence="1">
    <location>
        <begin position="317"/>
        <end position="362"/>
    </location>
</feature>
<keyword evidence="2" id="KW-0812">Transmembrane</keyword>
<dbReference type="eggNOG" id="ENOG502QPW5">
    <property type="taxonomic scope" value="Eukaryota"/>
</dbReference>
<evidence type="ECO:0000256" key="1">
    <source>
        <dbReference type="SAM" id="MobiDB-lite"/>
    </source>
</evidence>
<dbReference type="HOGENOM" id="CLU_055465_1_0_1"/>
<feature type="region of interest" description="Disordered" evidence="1">
    <location>
        <begin position="251"/>
        <end position="288"/>
    </location>
</feature>
<dbReference type="Proteomes" id="UP000016923">
    <property type="component" value="Unassembled WGS sequence"/>
</dbReference>
<feature type="region of interest" description="Disordered" evidence="1">
    <location>
        <begin position="1"/>
        <end position="48"/>
    </location>
</feature>
<feature type="compositionally biased region" description="Basic and acidic residues" evidence="1">
    <location>
        <begin position="14"/>
        <end position="25"/>
    </location>
</feature>
<dbReference type="PANTHER" id="PTHR37451">
    <property type="entry name" value="MARVEL DOMAIN"/>
    <property type="match status" value="1"/>
</dbReference>
<evidence type="ECO:0000313" key="3">
    <source>
        <dbReference type="EMBL" id="EPE08705.1"/>
    </source>
</evidence>
<reference evidence="3 4" key="1">
    <citation type="journal article" date="2013" name="BMC Genomics">
        <title>The genome and transcriptome of the pine saprophyte Ophiostoma piceae, and a comparison with the bark beetle-associated pine pathogen Grosmannia clavigera.</title>
        <authorList>
            <person name="Haridas S."/>
            <person name="Wang Y."/>
            <person name="Lim L."/>
            <person name="Massoumi Alamouti S."/>
            <person name="Jackman S."/>
            <person name="Docking R."/>
            <person name="Robertson G."/>
            <person name="Birol I."/>
            <person name="Bohlmann J."/>
            <person name="Breuil C."/>
        </authorList>
    </citation>
    <scope>NUCLEOTIDE SEQUENCE [LARGE SCALE GENOMIC DNA]</scope>
    <source>
        <strain evidence="3 4">UAMH 11346</strain>
    </source>
</reference>
<feature type="transmembrane region" description="Helical" evidence="2">
    <location>
        <begin position="131"/>
        <end position="154"/>
    </location>
</feature>
<accession>S3D5Q1</accession>
<keyword evidence="3" id="KW-0675">Receptor</keyword>
<protein>
    <submittedName>
        <fullName evidence="3">G-protein coupled receptor protein</fullName>
    </submittedName>
</protein>
<sequence>MLVAIPSRPLNDPRPTDERPAEEHSTSTPDTQSHLTSRPAPNMSTAYSAPVGGTGGTPGAYPMFFTPVAITVARGFQIFVSLLIMIMGGLLMHGLVMGPYSFAFVCGLFTLIISLYAVLTEKVKSCRAGYNYWAVLSLDLVMIIFWLSSMGAVAHLRGTFKYDTHAECYNNGDTFNSNYCVTSKRSLAKRAAVAGKVALAEMSAIAGLSALQTLLFVATFAYLAHQLRLHHKAVKGGVASNDAGVVEMKGHLQPAPAAPSPAPVYDSTAYSAPPPGSGPGPAPYSTQAYYQPQPAQSYGFAQPSTVPVVPGQTPYYDPYAYQPQVTPSQTPAPGPDPNSLPHTYSAAPAVRTPEPYHSTSAY</sequence>
<keyword evidence="2" id="KW-1133">Transmembrane helix</keyword>
<dbReference type="VEuPathDB" id="FungiDB:F503_04292"/>
<gene>
    <name evidence="3" type="ORF">F503_04292</name>
</gene>
<feature type="compositionally biased region" description="Pro residues" evidence="1">
    <location>
        <begin position="272"/>
        <end position="282"/>
    </location>
</feature>
<dbReference type="EMBL" id="KE148148">
    <property type="protein sequence ID" value="EPE08705.1"/>
    <property type="molecule type" value="Genomic_DNA"/>
</dbReference>
<dbReference type="STRING" id="1262450.S3D5Q1"/>
<feature type="compositionally biased region" description="Polar residues" evidence="1">
    <location>
        <begin position="26"/>
        <end position="36"/>
    </location>
</feature>
<feature type="transmembrane region" description="Helical" evidence="2">
    <location>
        <begin position="78"/>
        <end position="96"/>
    </location>
</feature>
<dbReference type="PANTHER" id="PTHR37451:SF4">
    <property type="entry name" value="MARVEL DOMAIN-CONTAINING PROTEIN"/>
    <property type="match status" value="1"/>
</dbReference>
<evidence type="ECO:0000256" key="2">
    <source>
        <dbReference type="SAM" id="Phobius"/>
    </source>
</evidence>
<keyword evidence="4" id="KW-1185">Reference proteome</keyword>
<feature type="transmembrane region" description="Helical" evidence="2">
    <location>
        <begin position="204"/>
        <end position="224"/>
    </location>
</feature>
<feature type="transmembrane region" description="Helical" evidence="2">
    <location>
        <begin position="102"/>
        <end position="119"/>
    </location>
</feature>